<dbReference type="RefSeq" id="WP_106393157.1">
    <property type="nucleotide sequence ID" value="NZ_PVNK01000169.1"/>
</dbReference>
<dbReference type="EMBL" id="PVNK01000169">
    <property type="protein sequence ID" value="PRP95484.1"/>
    <property type="molecule type" value="Genomic_DNA"/>
</dbReference>
<organism evidence="3 4">
    <name type="scientific">Enhygromyxa salina</name>
    <dbReference type="NCBI Taxonomy" id="215803"/>
    <lineage>
        <taxon>Bacteria</taxon>
        <taxon>Pseudomonadati</taxon>
        <taxon>Myxococcota</taxon>
        <taxon>Polyangia</taxon>
        <taxon>Nannocystales</taxon>
        <taxon>Nannocystaceae</taxon>
        <taxon>Enhygromyxa</taxon>
    </lineage>
</organism>
<evidence type="ECO:0008006" key="5">
    <source>
        <dbReference type="Google" id="ProtNLM"/>
    </source>
</evidence>
<dbReference type="OrthoDB" id="5495071at2"/>
<dbReference type="AlphaFoldDB" id="A0A2S9XRJ5"/>
<evidence type="ECO:0000256" key="1">
    <source>
        <dbReference type="SAM" id="MobiDB-lite"/>
    </source>
</evidence>
<proteinExistence type="predicted"/>
<reference evidence="3 4" key="1">
    <citation type="submission" date="2018-03" db="EMBL/GenBank/DDBJ databases">
        <title>Draft Genome Sequences of the Obligatory Marine Myxobacteria Enhygromyxa salina SWB005.</title>
        <authorList>
            <person name="Poehlein A."/>
            <person name="Moghaddam J.A."/>
            <person name="Harms H."/>
            <person name="Alanjari M."/>
            <person name="Koenig G.M."/>
            <person name="Daniel R."/>
            <person name="Schaeberle T.F."/>
        </authorList>
    </citation>
    <scope>NUCLEOTIDE SEQUENCE [LARGE SCALE GENOMIC DNA]</scope>
    <source>
        <strain evidence="3 4">SWB005</strain>
    </source>
</reference>
<name>A0A2S9XRJ5_9BACT</name>
<feature type="signal peptide" evidence="2">
    <location>
        <begin position="1"/>
        <end position="21"/>
    </location>
</feature>
<dbReference type="PANTHER" id="PTHR42834">
    <property type="entry name" value="ENDONUCLEASE/EXONUCLEASE/PHOSPHATASE FAMILY PROTEIN (AFU_ORTHOLOGUE AFUA_3G09210)"/>
    <property type="match status" value="1"/>
</dbReference>
<comment type="caution">
    <text evidence="3">The sequence shown here is derived from an EMBL/GenBank/DDBJ whole genome shotgun (WGS) entry which is preliminary data.</text>
</comment>
<feature type="chain" id="PRO_5015544171" description="DUF5689 domain-containing protein" evidence="2">
    <location>
        <begin position="22"/>
        <end position="479"/>
    </location>
</feature>
<evidence type="ECO:0000313" key="4">
    <source>
        <dbReference type="Proteomes" id="UP000237968"/>
    </source>
</evidence>
<evidence type="ECO:0000313" key="3">
    <source>
        <dbReference type="EMBL" id="PRP95484.1"/>
    </source>
</evidence>
<sequence length="479" mass="50061">MTTHWLRSLALPSALLGLALTGPGCVGFINGDDTAGDADTTGDAGDGDGDTNTGDGDGGTGTGTGTEMTIYEIQQGGADGSVAAGLQVSVKSVVVVSPVNAEDGLVFVEEQGAGEWSGISLYLWDEVVMSTALQPGDIVDLVGEYTEFFDMSQIVIKNPGDITVVGSVGLDELPGPDVVNAADVARDNPAAESWEGVRVRINDAVIEEANDGFGQYLLAGNALVGNAFVDPLPDVANMGSYAAITGSLHYSFDEFKLQPASADDLDTYMGPPTPMEDTAIYDIRQGMVPQDTLVLVENVVVSSGFTWSDSSEASFFVQEPDGGAFSGIQVHLGDMSGLQIAPGDDVTIVGTYEEFFDMSQLVVPDASGVTVNGSGPGPAPEVIADPATIANGGSMTEDWESVLVQVEDVTVTNENPDAPDEFGEFEITGGLRVDDLFFSFDNWMKPAMGANYTSITGVLVYNFSNYKLEPRDGADLVSN</sequence>
<dbReference type="PANTHER" id="PTHR42834:SF1">
    <property type="entry name" value="ENDONUCLEASE_EXONUCLEASE_PHOSPHATASE FAMILY PROTEIN (AFU_ORTHOLOGUE AFUA_3G09210)"/>
    <property type="match status" value="1"/>
</dbReference>
<feature type="compositionally biased region" description="Gly residues" evidence="1">
    <location>
        <begin position="55"/>
        <end position="64"/>
    </location>
</feature>
<keyword evidence="2" id="KW-0732">Signal</keyword>
<dbReference type="Proteomes" id="UP000237968">
    <property type="component" value="Unassembled WGS sequence"/>
</dbReference>
<evidence type="ECO:0000256" key="2">
    <source>
        <dbReference type="SAM" id="SignalP"/>
    </source>
</evidence>
<accession>A0A2S9XRJ5</accession>
<gene>
    <name evidence="3" type="ORF">ENSA5_38350</name>
</gene>
<feature type="region of interest" description="Disordered" evidence="1">
    <location>
        <begin position="39"/>
        <end position="66"/>
    </location>
</feature>
<keyword evidence="4" id="KW-1185">Reference proteome</keyword>
<protein>
    <recommendedName>
        <fullName evidence="5">DUF5689 domain-containing protein</fullName>
    </recommendedName>
</protein>